<organism evidence="4 5">
    <name type="scientific">Corynascus novoguineensis</name>
    <dbReference type="NCBI Taxonomy" id="1126955"/>
    <lineage>
        <taxon>Eukaryota</taxon>
        <taxon>Fungi</taxon>
        <taxon>Dikarya</taxon>
        <taxon>Ascomycota</taxon>
        <taxon>Pezizomycotina</taxon>
        <taxon>Sordariomycetes</taxon>
        <taxon>Sordariomycetidae</taxon>
        <taxon>Sordariales</taxon>
        <taxon>Chaetomiaceae</taxon>
        <taxon>Corynascus</taxon>
    </lineage>
</organism>
<evidence type="ECO:0000256" key="1">
    <source>
        <dbReference type="SAM" id="MobiDB-lite"/>
    </source>
</evidence>
<feature type="compositionally biased region" description="Low complexity" evidence="1">
    <location>
        <begin position="142"/>
        <end position="167"/>
    </location>
</feature>
<keyword evidence="5" id="KW-1185">Reference proteome</keyword>
<dbReference type="InterPro" id="IPR056124">
    <property type="entry name" value="DUF7707"/>
</dbReference>
<proteinExistence type="predicted"/>
<feature type="domain" description="DUF7707" evidence="3">
    <location>
        <begin position="28"/>
        <end position="128"/>
    </location>
</feature>
<keyword evidence="2" id="KW-0732">Signal</keyword>
<dbReference type="AlphaFoldDB" id="A0AAN7CRU5"/>
<dbReference type="Pfam" id="PF24808">
    <property type="entry name" value="DUF7707"/>
    <property type="match status" value="1"/>
</dbReference>
<evidence type="ECO:0000256" key="2">
    <source>
        <dbReference type="SAM" id="SignalP"/>
    </source>
</evidence>
<dbReference type="Proteomes" id="UP001303647">
    <property type="component" value="Unassembled WGS sequence"/>
</dbReference>
<reference evidence="4" key="1">
    <citation type="journal article" date="2023" name="Mol. Phylogenet. Evol.">
        <title>Genome-scale phylogeny and comparative genomics of the fungal order Sordariales.</title>
        <authorList>
            <person name="Hensen N."/>
            <person name="Bonometti L."/>
            <person name="Westerberg I."/>
            <person name="Brannstrom I.O."/>
            <person name="Guillou S."/>
            <person name="Cros-Aarteil S."/>
            <person name="Calhoun S."/>
            <person name="Haridas S."/>
            <person name="Kuo A."/>
            <person name="Mondo S."/>
            <person name="Pangilinan J."/>
            <person name="Riley R."/>
            <person name="LaButti K."/>
            <person name="Andreopoulos B."/>
            <person name="Lipzen A."/>
            <person name="Chen C."/>
            <person name="Yan M."/>
            <person name="Daum C."/>
            <person name="Ng V."/>
            <person name="Clum A."/>
            <person name="Steindorff A."/>
            <person name="Ohm R.A."/>
            <person name="Martin F."/>
            <person name="Silar P."/>
            <person name="Natvig D.O."/>
            <person name="Lalanne C."/>
            <person name="Gautier V."/>
            <person name="Ament-Velasquez S.L."/>
            <person name="Kruys A."/>
            <person name="Hutchinson M.I."/>
            <person name="Powell A.J."/>
            <person name="Barry K."/>
            <person name="Miller A.N."/>
            <person name="Grigoriev I.V."/>
            <person name="Debuchy R."/>
            <person name="Gladieux P."/>
            <person name="Hiltunen Thoren M."/>
            <person name="Johannesson H."/>
        </authorList>
    </citation>
    <scope>NUCLEOTIDE SEQUENCE</scope>
    <source>
        <strain evidence="4">CBS 359.72</strain>
    </source>
</reference>
<dbReference type="PANTHER" id="PTHR38118">
    <property type="entry name" value="ANCHORED CELL WALL PROTEIN 11-RELATED"/>
    <property type="match status" value="1"/>
</dbReference>
<evidence type="ECO:0000313" key="4">
    <source>
        <dbReference type="EMBL" id="KAK4246861.1"/>
    </source>
</evidence>
<protein>
    <recommendedName>
        <fullName evidence="3">DUF7707 domain-containing protein</fullName>
    </recommendedName>
</protein>
<dbReference type="PANTHER" id="PTHR38118:SF3">
    <property type="entry name" value="ANCHORED CELL WALL PROTEIN 11"/>
    <property type="match status" value="1"/>
</dbReference>
<evidence type="ECO:0000313" key="5">
    <source>
        <dbReference type="Proteomes" id="UP001303647"/>
    </source>
</evidence>
<dbReference type="EMBL" id="MU857665">
    <property type="protein sequence ID" value="KAK4246861.1"/>
    <property type="molecule type" value="Genomic_DNA"/>
</dbReference>
<reference evidence="4" key="2">
    <citation type="submission" date="2023-05" db="EMBL/GenBank/DDBJ databases">
        <authorList>
            <consortium name="Lawrence Berkeley National Laboratory"/>
            <person name="Steindorff A."/>
            <person name="Hensen N."/>
            <person name="Bonometti L."/>
            <person name="Westerberg I."/>
            <person name="Brannstrom I.O."/>
            <person name="Guillou S."/>
            <person name="Cros-Aarteil S."/>
            <person name="Calhoun S."/>
            <person name="Haridas S."/>
            <person name="Kuo A."/>
            <person name="Mondo S."/>
            <person name="Pangilinan J."/>
            <person name="Riley R."/>
            <person name="Labutti K."/>
            <person name="Andreopoulos B."/>
            <person name="Lipzen A."/>
            <person name="Chen C."/>
            <person name="Yanf M."/>
            <person name="Daum C."/>
            <person name="Ng V."/>
            <person name="Clum A."/>
            <person name="Ohm R."/>
            <person name="Martin F."/>
            <person name="Silar P."/>
            <person name="Natvig D."/>
            <person name="Lalanne C."/>
            <person name="Gautier V."/>
            <person name="Ament-Velasquez S.L."/>
            <person name="Kruys A."/>
            <person name="Hutchinson M.I."/>
            <person name="Powell A.J."/>
            <person name="Barry K."/>
            <person name="Miller A.N."/>
            <person name="Grigoriev I.V."/>
            <person name="Debuchy R."/>
            <person name="Gladieux P."/>
            <person name="Thoren M.H."/>
            <person name="Johannesson H."/>
        </authorList>
    </citation>
    <scope>NUCLEOTIDE SEQUENCE</scope>
    <source>
        <strain evidence="4">CBS 359.72</strain>
    </source>
</reference>
<gene>
    <name evidence="4" type="ORF">C7999DRAFT_32734</name>
</gene>
<feature type="chain" id="PRO_5043027634" description="DUF7707 domain-containing protein" evidence="2">
    <location>
        <begin position="19"/>
        <end position="192"/>
    </location>
</feature>
<name>A0AAN7CRU5_9PEZI</name>
<feature type="region of interest" description="Disordered" evidence="1">
    <location>
        <begin position="130"/>
        <end position="167"/>
    </location>
</feature>
<accession>A0AAN7CRU5</accession>
<evidence type="ECO:0000259" key="3">
    <source>
        <dbReference type="Pfam" id="PF24808"/>
    </source>
</evidence>
<feature type="signal peptide" evidence="2">
    <location>
        <begin position="1"/>
        <end position="18"/>
    </location>
</feature>
<sequence>MRQNVVLVALSALTIATAQNQDQGRNFTINPNLVKPSLKADWCGAEYNSCRVLCDNAPTANDCNVDTLEYTCTCSNGSAPGLEYYIQTIPTFICEQAYSDCIAANTASSRAQDECKTNIKDQCGTLDPYKAQVDDDSDDDTSSSATQSPTSTSNSAAETSTSTGGAAAPTNHAGYIGNGVAMIAAGVFAALL</sequence>
<comment type="caution">
    <text evidence="4">The sequence shown here is derived from an EMBL/GenBank/DDBJ whole genome shotgun (WGS) entry which is preliminary data.</text>
</comment>